<feature type="transmembrane region" description="Helical" evidence="6">
    <location>
        <begin position="490"/>
        <end position="512"/>
    </location>
</feature>
<dbReference type="Proteomes" id="UP000198915">
    <property type="component" value="Unassembled WGS sequence"/>
</dbReference>
<evidence type="ECO:0000256" key="6">
    <source>
        <dbReference type="SAM" id="Phobius"/>
    </source>
</evidence>
<evidence type="ECO:0000256" key="3">
    <source>
        <dbReference type="ARBA" id="ARBA00022989"/>
    </source>
</evidence>
<feature type="transmembrane region" description="Helical" evidence="6">
    <location>
        <begin position="441"/>
        <end position="470"/>
    </location>
</feature>
<dbReference type="InterPro" id="IPR050397">
    <property type="entry name" value="Env_Response_Regulators"/>
</dbReference>
<name>A0A1I3ZGP8_9BACL</name>
<evidence type="ECO:0000256" key="5">
    <source>
        <dbReference type="ARBA" id="ARBA00023159"/>
    </source>
</evidence>
<dbReference type="InterPro" id="IPR001898">
    <property type="entry name" value="SLC13A/DASS"/>
</dbReference>
<keyword evidence="5" id="KW-0010">Activator</keyword>
<evidence type="ECO:0000313" key="8">
    <source>
        <dbReference type="EMBL" id="SFK42759.1"/>
    </source>
</evidence>
<dbReference type="InterPro" id="IPR014710">
    <property type="entry name" value="RmlC-like_jellyroll"/>
</dbReference>
<feature type="transmembrane region" description="Helical" evidence="6">
    <location>
        <begin position="409"/>
        <end position="429"/>
    </location>
</feature>
<feature type="domain" description="Cyclic nucleotide-binding" evidence="7">
    <location>
        <begin position="9"/>
        <end position="113"/>
    </location>
</feature>
<keyword evidence="9" id="KW-1185">Reference proteome</keyword>
<dbReference type="InterPro" id="IPR018490">
    <property type="entry name" value="cNMP-bd_dom_sf"/>
</dbReference>
<evidence type="ECO:0000313" key="9">
    <source>
        <dbReference type="Proteomes" id="UP000198915"/>
    </source>
</evidence>
<gene>
    <name evidence="8" type="ORF">SAMN05518846_11361</name>
</gene>
<evidence type="ECO:0000256" key="2">
    <source>
        <dbReference type="ARBA" id="ARBA00022692"/>
    </source>
</evidence>
<feature type="transmembrane region" description="Helical" evidence="6">
    <location>
        <begin position="753"/>
        <end position="776"/>
    </location>
</feature>
<dbReference type="InterPro" id="IPR000595">
    <property type="entry name" value="cNMP-bd_dom"/>
</dbReference>
<feature type="transmembrane region" description="Helical" evidence="6">
    <location>
        <begin position="667"/>
        <end position="685"/>
    </location>
</feature>
<feature type="transmembrane region" description="Helical" evidence="6">
    <location>
        <begin position="572"/>
        <end position="595"/>
    </location>
</feature>
<dbReference type="RefSeq" id="WP_175530564.1">
    <property type="nucleotide sequence ID" value="NZ_FORT01000013.1"/>
</dbReference>
<dbReference type="GO" id="GO:0005829">
    <property type="term" value="C:cytosol"/>
    <property type="evidence" value="ECO:0007669"/>
    <property type="project" value="TreeGrafter"/>
</dbReference>
<proteinExistence type="predicted"/>
<dbReference type="SUPFAM" id="SSF51206">
    <property type="entry name" value="cAMP-binding domain-like"/>
    <property type="match status" value="1"/>
</dbReference>
<dbReference type="InterPro" id="IPR018488">
    <property type="entry name" value="cNMP-bd_CS"/>
</dbReference>
<feature type="transmembrane region" description="Helical" evidence="6">
    <location>
        <begin position="783"/>
        <end position="810"/>
    </location>
</feature>
<dbReference type="PROSITE" id="PS00889">
    <property type="entry name" value="CNMP_BINDING_2"/>
    <property type="match status" value="1"/>
</dbReference>
<dbReference type="Gene3D" id="2.60.120.10">
    <property type="entry name" value="Jelly Rolls"/>
    <property type="match status" value="1"/>
</dbReference>
<dbReference type="SMART" id="SM00100">
    <property type="entry name" value="cNMP"/>
    <property type="match status" value="1"/>
</dbReference>
<feature type="transmembrane region" description="Helical" evidence="6">
    <location>
        <begin position="715"/>
        <end position="733"/>
    </location>
</feature>
<sequence>MASLQKIGMFKQLSNIELAKLLGKLDRRTVKVGTVLFRQGDPGDSLYVIKHGKLELYVDATSGRSPQMISVLGEGDTLGEMAMLTGEARSATAIAATDAELYIIERETFEALVEDLPSLSTYFIRLLSRRLTTTNEQLMTNKELTSQAIAKELDDFPSALVDLLLCCSPFPRISSRWLAKQLGIDMKEALENEPKIRRFIEEVDTSPGWYSLVPDTRQVMAEIATIRYGHEEILEQMSEMLDYYEAAQEWEAAVELLGLSGRWSEALEIVDRVKSSLDADSHIRLYKWLDACPPEYIVSRFERLSYWITRVEPHAGMALLDRAWSEHGEHYTDEQWIATYEWAAHIQAQLGRHQQSMEYLTLAEAKKSGTGSSSWERAPGSQLVQQQLARGQIRRLAGSAGGLFQRSPLGVWIAAVLVLVSLACFHYVDPFGGLSRSAMDFIGIGIAAVILWIVNVIPDYIVGLGMVMAWVMGGVVSPEVALSGFASTTWLYMIFIMAFIAAITRSGILFRVSLNALKRFPRHYRGQLWGVVAGGILLNPLIPSSSAKVSLGVPLARTLSESMGFSSNSRGAAGLGLASMIFYGFTAPFVLTGSYTNMMAYGLASIGVPINWLQWFVYALPAFLVFAAVMLVVLHFMFRDVRQVRTISDDVLDEQLRLLGPWTRTERIAVITTLASITLLVLQPLHGIDSAWVMLIGFAVLVVSGTLDRQAVSTGIDWTFLLFLGVAFSFAGATQELGITDALSAFLGNHMALFLSSPALLLSVVILISFLVTLVIRDDPAVILLVTALMPLAQQAGIHPWIFVFVILLATDPFFFAYQSPTYLTAYCSSEGKAFTHRQGQQIALVYAAAVILAVILCVPYWRWIGLIS</sequence>
<feature type="transmembrane region" description="Helical" evidence="6">
    <location>
        <begin position="843"/>
        <end position="862"/>
    </location>
</feature>
<organism evidence="8 9">
    <name type="scientific">Brevibacillus centrosporus</name>
    <dbReference type="NCBI Taxonomy" id="54910"/>
    <lineage>
        <taxon>Bacteria</taxon>
        <taxon>Bacillati</taxon>
        <taxon>Bacillota</taxon>
        <taxon>Bacilli</taxon>
        <taxon>Bacillales</taxon>
        <taxon>Paenibacillaceae</taxon>
        <taxon>Brevibacillus</taxon>
    </lineage>
</organism>
<dbReference type="AlphaFoldDB" id="A0A1I3ZGP8"/>
<dbReference type="CDD" id="cd00038">
    <property type="entry name" value="CAP_ED"/>
    <property type="match status" value="1"/>
</dbReference>
<dbReference type="Pfam" id="PF00027">
    <property type="entry name" value="cNMP_binding"/>
    <property type="match status" value="1"/>
</dbReference>
<dbReference type="GO" id="GO:0003700">
    <property type="term" value="F:DNA-binding transcription factor activity"/>
    <property type="evidence" value="ECO:0007669"/>
    <property type="project" value="TreeGrafter"/>
</dbReference>
<evidence type="ECO:0000259" key="7">
    <source>
        <dbReference type="PROSITE" id="PS50042"/>
    </source>
</evidence>
<dbReference type="PRINTS" id="PR00103">
    <property type="entry name" value="CAMPKINASE"/>
</dbReference>
<keyword evidence="4 6" id="KW-0472">Membrane</keyword>
<evidence type="ECO:0000256" key="1">
    <source>
        <dbReference type="ARBA" id="ARBA00004141"/>
    </source>
</evidence>
<dbReference type="EMBL" id="FORT01000013">
    <property type="protein sequence ID" value="SFK42759.1"/>
    <property type="molecule type" value="Genomic_DNA"/>
</dbReference>
<dbReference type="GO" id="GO:0016020">
    <property type="term" value="C:membrane"/>
    <property type="evidence" value="ECO:0007669"/>
    <property type="project" value="UniProtKB-SubCell"/>
</dbReference>
<comment type="subcellular location">
    <subcellularLocation>
        <location evidence="1">Membrane</location>
        <topology evidence="1">Multi-pass membrane protein</topology>
    </subcellularLocation>
</comment>
<dbReference type="PANTHER" id="PTHR24567:SF74">
    <property type="entry name" value="HTH-TYPE TRANSCRIPTIONAL REGULATOR ARCR"/>
    <property type="match status" value="1"/>
</dbReference>
<accession>A0A1I3ZGP8</accession>
<dbReference type="Pfam" id="PF00939">
    <property type="entry name" value="Na_sulph_symp"/>
    <property type="match status" value="1"/>
</dbReference>
<dbReference type="PANTHER" id="PTHR24567">
    <property type="entry name" value="CRP FAMILY TRANSCRIPTIONAL REGULATORY PROTEIN"/>
    <property type="match status" value="1"/>
</dbReference>
<dbReference type="GO" id="GO:0022857">
    <property type="term" value="F:transmembrane transporter activity"/>
    <property type="evidence" value="ECO:0007669"/>
    <property type="project" value="InterPro"/>
</dbReference>
<dbReference type="STRING" id="1884381.SAMN05518846_11361"/>
<keyword evidence="3 6" id="KW-1133">Transmembrane helix</keyword>
<keyword evidence="2 6" id="KW-0812">Transmembrane</keyword>
<dbReference type="PROSITE" id="PS50042">
    <property type="entry name" value="CNMP_BINDING_3"/>
    <property type="match status" value="1"/>
</dbReference>
<reference evidence="9" key="1">
    <citation type="submission" date="2016-10" db="EMBL/GenBank/DDBJ databases">
        <authorList>
            <person name="Varghese N."/>
            <person name="Submissions S."/>
        </authorList>
    </citation>
    <scope>NUCLEOTIDE SEQUENCE [LARGE SCALE GENOMIC DNA]</scope>
    <source>
        <strain evidence="9">OK042</strain>
    </source>
</reference>
<feature type="transmembrane region" description="Helical" evidence="6">
    <location>
        <begin position="615"/>
        <end position="638"/>
    </location>
</feature>
<protein>
    <submittedName>
        <fullName evidence="8">Di-and tricarboxylate transporter</fullName>
    </submittedName>
</protein>
<evidence type="ECO:0000256" key="4">
    <source>
        <dbReference type="ARBA" id="ARBA00023136"/>
    </source>
</evidence>